<keyword evidence="9 12" id="KW-1015">Disulfide bond</keyword>
<accession>A0AAF3EKF3</accession>
<dbReference type="Gene3D" id="1.10.533.30">
    <property type="entry name" value="Nematode polyprotein allergen ABA-1"/>
    <property type="match status" value="2"/>
</dbReference>
<keyword evidence="5" id="KW-0677">Repeat</keyword>
<organism evidence="16 17">
    <name type="scientific">Mesorhabditis belari</name>
    <dbReference type="NCBI Taxonomy" id="2138241"/>
    <lineage>
        <taxon>Eukaryota</taxon>
        <taxon>Metazoa</taxon>
        <taxon>Ecdysozoa</taxon>
        <taxon>Nematoda</taxon>
        <taxon>Chromadorea</taxon>
        <taxon>Rhabditida</taxon>
        <taxon>Rhabditina</taxon>
        <taxon>Rhabditomorpha</taxon>
        <taxon>Rhabditoidea</taxon>
        <taxon>Rhabditidae</taxon>
        <taxon>Mesorhabditinae</taxon>
        <taxon>Mesorhabditis</taxon>
    </lineage>
</organism>
<evidence type="ECO:0000256" key="5">
    <source>
        <dbReference type="ARBA" id="ARBA00022737"/>
    </source>
</evidence>
<evidence type="ECO:0000313" key="17">
    <source>
        <dbReference type="WBParaSite" id="MBELARI_LOCUS14494"/>
    </source>
</evidence>
<dbReference type="Pfam" id="PF16469">
    <property type="entry name" value="NPA"/>
    <property type="match status" value="2"/>
</dbReference>
<evidence type="ECO:0000256" key="14">
    <source>
        <dbReference type="SAM" id="SignalP"/>
    </source>
</evidence>
<dbReference type="GO" id="GO:0007155">
    <property type="term" value="P:cell adhesion"/>
    <property type="evidence" value="ECO:0007669"/>
    <property type="project" value="UniProtKB-KW"/>
</dbReference>
<keyword evidence="3" id="KW-0272">Extracellular matrix</keyword>
<evidence type="ECO:0000256" key="10">
    <source>
        <dbReference type="ARBA" id="ARBA00023180"/>
    </source>
</evidence>
<dbReference type="GO" id="GO:0009888">
    <property type="term" value="P:tissue development"/>
    <property type="evidence" value="ECO:0007669"/>
    <property type="project" value="TreeGrafter"/>
</dbReference>
<dbReference type="GO" id="GO:0009887">
    <property type="term" value="P:animal organ morphogenesis"/>
    <property type="evidence" value="ECO:0007669"/>
    <property type="project" value="TreeGrafter"/>
</dbReference>
<feature type="disulfide bond" evidence="12">
    <location>
        <begin position="487"/>
        <end position="496"/>
    </location>
</feature>
<feature type="chain" id="PRO_5041990050" evidence="14">
    <location>
        <begin position="19"/>
        <end position="566"/>
    </location>
</feature>
<evidence type="ECO:0000313" key="16">
    <source>
        <dbReference type="Proteomes" id="UP000887575"/>
    </source>
</evidence>
<dbReference type="GO" id="GO:0005604">
    <property type="term" value="C:basement membrane"/>
    <property type="evidence" value="ECO:0007669"/>
    <property type="project" value="UniProtKB-SubCell"/>
</dbReference>
<reference evidence="17" key="1">
    <citation type="submission" date="2024-02" db="UniProtKB">
        <authorList>
            <consortium name="WormBaseParasite"/>
        </authorList>
    </citation>
    <scope>IDENTIFICATION</scope>
</reference>
<keyword evidence="11 12" id="KW-0424">Laminin EGF-like domain</keyword>
<name>A0AAF3EKF3_9BILA</name>
<comment type="subcellular location">
    <subcellularLocation>
        <location evidence="1">Secreted</location>
        <location evidence="1">Extracellular space</location>
        <location evidence="1">Extracellular matrix</location>
        <location evidence="1">Basement membrane</location>
    </subcellularLocation>
</comment>
<keyword evidence="8" id="KW-0175">Coiled coil</keyword>
<evidence type="ECO:0000256" key="6">
    <source>
        <dbReference type="ARBA" id="ARBA00022869"/>
    </source>
</evidence>
<keyword evidence="16" id="KW-1185">Reference proteome</keyword>
<feature type="signal peptide" evidence="14">
    <location>
        <begin position="1"/>
        <end position="18"/>
    </location>
</feature>
<evidence type="ECO:0000256" key="13">
    <source>
        <dbReference type="SAM" id="MobiDB-lite"/>
    </source>
</evidence>
<dbReference type="InterPro" id="IPR002049">
    <property type="entry name" value="LE_dom"/>
</dbReference>
<dbReference type="SMART" id="SM00180">
    <property type="entry name" value="EGF_Lam"/>
    <property type="match status" value="2"/>
</dbReference>
<evidence type="ECO:0000256" key="11">
    <source>
        <dbReference type="ARBA" id="ARBA00023292"/>
    </source>
</evidence>
<feature type="compositionally biased region" description="Basic and acidic residues" evidence="13">
    <location>
        <begin position="105"/>
        <end position="114"/>
    </location>
</feature>
<comment type="caution">
    <text evidence="12">Lacks conserved residue(s) required for the propagation of feature annotation.</text>
</comment>
<sequence length="566" mass="64920">MTLKLLLIFLAFQSTGYGFWRNSDDPKQLLIHSKKLIANELNRCSPKSRFTEEDLTRIMGKNLRRHWNALRMDLLTKANEEDYSKMESCLNHVHHHLQKLHRQLRKAEKNGNEKRSHRNHHQDGVSRTEKLSRNSRSLDSSTSELIPHQVEHPIDLTQKQLEWMGLKEKATLQRFRRTNPTKWEILIKTGQIFYHSRKDIRKKSQKSLEEYCKTNLGKLIGEENLQEIKEMLAESATVEKIEAKFAEIVGELTNEKDRTNAEHYGQFCRKVFRIVHFKPGSIIQWLNSNQKMQIMGMIQDPNIGDGQVYDKIFDFYNSTTGDARETAREMIDNGCRRFIAHTFGEDVEEEIDVALQHGNSSKQQLAAKLAIHGEQIQDDRSRKLVVDSLPICTRIYIGFDYSCECNGKSDECHPSTYTCINCGGNTFGIQCEQCLDGYQRTPTGDCANTETSDTNREQEDENEKPQKKCECNGHSETCSKLGKCLNCDDNTDGDRCEMCIPGYYGDPRAGTSTDCTPCPCPDNGECQVNDSGLVECLQCPADKTGITCEKDVKKDSKEEKEERNRF</sequence>
<evidence type="ECO:0000256" key="4">
    <source>
        <dbReference type="ARBA" id="ARBA00022729"/>
    </source>
</evidence>
<feature type="compositionally biased region" description="Basic and acidic residues" evidence="13">
    <location>
        <begin position="121"/>
        <end position="132"/>
    </location>
</feature>
<dbReference type="PANTHER" id="PTHR10574:SF444">
    <property type="entry name" value="BASEMENT MEMBRANE-SPECIFIC HEPARAN SULFATE PROTEOGLYCAN CORE PROTEIN"/>
    <property type="match status" value="1"/>
</dbReference>
<feature type="region of interest" description="Disordered" evidence="13">
    <location>
        <begin position="100"/>
        <end position="151"/>
    </location>
</feature>
<dbReference type="FunFam" id="2.10.25.10:FF:000188">
    <property type="entry name" value="Laminin subunit gamma 2"/>
    <property type="match status" value="1"/>
</dbReference>
<dbReference type="PROSITE" id="PS01248">
    <property type="entry name" value="EGF_LAM_1"/>
    <property type="match status" value="1"/>
</dbReference>
<evidence type="ECO:0000256" key="7">
    <source>
        <dbReference type="ARBA" id="ARBA00022889"/>
    </source>
</evidence>
<protein>
    <submittedName>
        <fullName evidence="17">Laminin EGF-like domain-containing protein</fullName>
    </submittedName>
</protein>
<dbReference type="SUPFAM" id="SSF57196">
    <property type="entry name" value="EGF/Laminin"/>
    <property type="match status" value="2"/>
</dbReference>
<keyword evidence="2" id="KW-0964">Secreted</keyword>
<evidence type="ECO:0000256" key="8">
    <source>
        <dbReference type="ARBA" id="ARBA00023054"/>
    </source>
</evidence>
<evidence type="ECO:0000256" key="12">
    <source>
        <dbReference type="PROSITE-ProRule" id="PRU00460"/>
    </source>
</evidence>
<dbReference type="InterPro" id="IPR032487">
    <property type="entry name" value="ABA-1_nematode"/>
</dbReference>
<dbReference type="Gene3D" id="2.10.25.10">
    <property type="entry name" value="Laminin"/>
    <property type="match status" value="2"/>
</dbReference>
<dbReference type="PANTHER" id="PTHR10574">
    <property type="entry name" value="NETRIN/LAMININ-RELATED"/>
    <property type="match status" value="1"/>
</dbReference>
<dbReference type="InterPro" id="IPR056863">
    <property type="entry name" value="LMN_ATRN_NET-like_EGF"/>
</dbReference>
<dbReference type="Pfam" id="PF24973">
    <property type="entry name" value="EGF_LMN_ATRN"/>
    <property type="match status" value="1"/>
</dbReference>
<evidence type="ECO:0000256" key="9">
    <source>
        <dbReference type="ARBA" id="ARBA00023157"/>
    </source>
</evidence>
<evidence type="ECO:0000256" key="3">
    <source>
        <dbReference type="ARBA" id="ARBA00022530"/>
    </source>
</evidence>
<evidence type="ECO:0000256" key="1">
    <source>
        <dbReference type="ARBA" id="ARBA00004302"/>
    </source>
</evidence>
<feature type="domain" description="Laminin EGF-like" evidence="15">
    <location>
        <begin position="469"/>
        <end position="517"/>
    </location>
</feature>
<dbReference type="InterPro" id="IPR038289">
    <property type="entry name" value="DVA-1_sf"/>
</dbReference>
<dbReference type="InterPro" id="IPR050440">
    <property type="entry name" value="Laminin/Netrin_ECM"/>
</dbReference>
<keyword evidence="10" id="KW-0325">Glycoprotein</keyword>
<keyword evidence="6" id="KW-0084">Basement membrane</keyword>
<evidence type="ECO:0000256" key="2">
    <source>
        <dbReference type="ARBA" id="ARBA00022525"/>
    </source>
</evidence>
<dbReference type="Pfam" id="PF00053">
    <property type="entry name" value="EGF_laminin"/>
    <property type="match status" value="1"/>
</dbReference>
<dbReference type="FunFam" id="2.10.25.10:FF:000065">
    <property type="entry name" value="Laminin subunit beta 1"/>
    <property type="match status" value="1"/>
</dbReference>
<dbReference type="PROSITE" id="PS50027">
    <property type="entry name" value="EGF_LAM_2"/>
    <property type="match status" value="1"/>
</dbReference>
<proteinExistence type="predicted"/>
<dbReference type="AlphaFoldDB" id="A0AAF3EKF3"/>
<evidence type="ECO:0000259" key="15">
    <source>
        <dbReference type="PROSITE" id="PS50027"/>
    </source>
</evidence>
<dbReference type="CDD" id="cd00055">
    <property type="entry name" value="EGF_Lam"/>
    <property type="match status" value="2"/>
</dbReference>
<feature type="compositionally biased region" description="Low complexity" evidence="13">
    <location>
        <begin position="134"/>
        <end position="143"/>
    </location>
</feature>
<dbReference type="Proteomes" id="UP000887575">
    <property type="component" value="Unassembled WGS sequence"/>
</dbReference>
<dbReference type="WBParaSite" id="MBELARI_LOCUS14494">
    <property type="protein sequence ID" value="MBELARI_LOCUS14494"/>
    <property type="gene ID" value="MBELARI_LOCUS14494"/>
</dbReference>
<keyword evidence="4 14" id="KW-0732">Signal</keyword>
<keyword evidence="7" id="KW-0130">Cell adhesion</keyword>